<proteinExistence type="predicted"/>
<reference evidence="1" key="1">
    <citation type="journal article" date="2015" name="Nature">
        <title>Complex archaea that bridge the gap between prokaryotes and eukaryotes.</title>
        <authorList>
            <person name="Spang A."/>
            <person name="Saw J.H."/>
            <person name="Jorgensen S.L."/>
            <person name="Zaremba-Niedzwiedzka K."/>
            <person name="Martijn J."/>
            <person name="Lind A.E."/>
            <person name="van Eijk R."/>
            <person name="Schleper C."/>
            <person name="Guy L."/>
            <person name="Ettema T.J."/>
        </authorList>
    </citation>
    <scope>NUCLEOTIDE SEQUENCE</scope>
</reference>
<gene>
    <name evidence="1" type="ORF">LCGC14_0273820</name>
</gene>
<organism evidence="1">
    <name type="scientific">marine sediment metagenome</name>
    <dbReference type="NCBI Taxonomy" id="412755"/>
    <lineage>
        <taxon>unclassified sequences</taxon>
        <taxon>metagenomes</taxon>
        <taxon>ecological metagenomes</taxon>
    </lineage>
</organism>
<comment type="caution">
    <text evidence="1">The sequence shown here is derived from an EMBL/GenBank/DDBJ whole genome shotgun (WGS) entry which is preliminary data.</text>
</comment>
<sequence length="62" mass="7004">MKRLPLILFADAATVAHYRDRLDRAATLLRVPPRGPVFEDDEPEGEPQTWNDYAECVADGYA</sequence>
<name>A0A0F9TY67_9ZZZZ</name>
<dbReference type="AlphaFoldDB" id="A0A0F9TY67"/>
<evidence type="ECO:0000313" key="1">
    <source>
        <dbReference type="EMBL" id="KKN85970.1"/>
    </source>
</evidence>
<dbReference type="EMBL" id="LAZR01000153">
    <property type="protein sequence ID" value="KKN85970.1"/>
    <property type="molecule type" value="Genomic_DNA"/>
</dbReference>
<protein>
    <submittedName>
        <fullName evidence="1">Uncharacterized protein</fullName>
    </submittedName>
</protein>
<accession>A0A0F9TY67</accession>